<keyword evidence="2" id="KW-1185">Reference proteome</keyword>
<dbReference type="Proteomes" id="UP000006968">
    <property type="component" value="Chromosome VII"/>
</dbReference>
<evidence type="ECO:0000313" key="1">
    <source>
        <dbReference type="EMBL" id="EJS43638.1"/>
    </source>
</evidence>
<proteinExistence type="predicted"/>
<dbReference type="AlphaFoldDB" id="J8Q1W1"/>
<comment type="caution">
    <text evidence="1">The sequence shown here is derived from an EMBL/GenBank/DDBJ whole genome shotgun (WGS) entry which is preliminary data.</text>
</comment>
<dbReference type="HOGENOM" id="CLU_280757_0_0_1"/>
<dbReference type="OrthoDB" id="3980110at2759"/>
<reference evidence="1 2" key="1">
    <citation type="journal article" date="2013" name="BMC Genomics">
        <title>High quality de novo sequencing and assembly of the Saccharomyces arboricolus genome.</title>
        <authorList>
            <person name="Liti G."/>
            <person name="Nguyen Ba A.N."/>
            <person name="Blythe M."/>
            <person name="Mueller C.A."/>
            <person name="Bergstroem A."/>
            <person name="Cubillos F.A."/>
            <person name="Dafhnis-Calas F."/>
            <person name="Khoshraftar S."/>
            <person name="Malla S."/>
            <person name="Mehta N."/>
            <person name="Siow C.C."/>
            <person name="Warringer J."/>
            <person name="Moses A.M."/>
            <person name="Louis E.J."/>
            <person name="Nieduszynski C.A."/>
        </authorList>
    </citation>
    <scope>NUCLEOTIDE SEQUENCE [LARGE SCALE GENOMIC DNA]</scope>
    <source>
        <strain evidence="2">H-6 / AS 2.3317 / CBS 10644</strain>
    </source>
</reference>
<sequence length="1125" mass="129858">MIKKKSFSNNVERRILARDDPSNDVHCHEQLPSLQELLKDRDYVPSVENLEGILYDETILNDQKIRSSLLFEALSITLFTTKSGRSVLQLMQASTPRERKLWAQSIENDDLNYASVIQSWNNNDMLFLKFLRFLLANKTISLRVDRYNYPEYKLPLSFLIISKIKFPSIILNERHNILKDYLYAISGRVEGLVTCNSTFDQSALVFKRTLKEYDRIIEFRNFQSWYSFNAENNMNLKFSDSINFLMDNPEDNGDLNRICSDDHVKNDNHPKQLKDTLIHRTINDQEQIYSFELNQDGTLQTPNVMEHSILRHELLFKILNLTSVLTPLLETQFATLCGLVDPLMQPTPNDKHVISIDFLFQLFLGLMYPPIKTSQEHINNYDWKFYICFNMQKIIDATMLRLNCFNFDSLNSVNNTDDAVHWRTQLHKWLPHGLNTQDLELLYMIDILAVYTIYKLYEKIPMQLNPFLFPLISVWKNLSCVILLALEIDRIEEENGTYETPLMVRATIRGAAALRSVIATILNGLVNSNNHDFKHESLNTFMSPYGRKLCHGALYADLRSHTASLLALGASIQDVTDLFADLQSGDRFDEDIRYMFDYECEDYNESFSESGDENLDEGTDSREKIKSSDNNVFYQRRCNCIFNDDKLVAEDGASEAYESANNNNTRNEPWNNGNVVSSTTTTTTNHVTSSINPFSVRSRSTFEFDYSGEDWRDVPRDFNVYYSPTYSFIQEPTLDVIFNLTLRGATEKLNREESVLLVRSVASCVRNEQDQMILADLGPNFTSMGENVKSGNSGNTSKTNNELRRTTPDDIYEIWSEESAFERMLNVNHDVAWRLMDEMLMCTGYRRILIWFLTHLELKHSLIYYVFELIMGLRGRPFSGESSDQDRKDDMIYEILKKKQKSEDASGLPFSRQGPIVLSDIETKMLLQEFFMNAAIFLSSKNNDEENEDGEKVSLYSLGLVKLICYMVQTLIANDKFFFTKSECTFELQTLLMTWIGILPEAKHLFFQIKKRLAMEENDTTDTTSQHEDKKDFVVETKPNAKPISELNVKLLGLFPSNSADKDDNSAISTLRSFISDYSFDTLVIPPGRKVVFYDGEILPLQKADKPIPLHEYITLAELDVGDSD</sequence>
<evidence type="ECO:0000313" key="2">
    <source>
        <dbReference type="Proteomes" id="UP000006968"/>
    </source>
</evidence>
<dbReference type="EMBL" id="ALIE01000088">
    <property type="protein sequence ID" value="EJS43638.1"/>
    <property type="molecule type" value="Genomic_DNA"/>
</dbReference>
<accession>J8Q1W1</accession>
<protein>
    <submittedName>
        <fullName evidence="1">Caf130p</fullName>
    </submittedName>
</protein>
<gene>
    <name evidence="1" type="ORF">SU7_1282</name>
</gene>
<organism evidence="1 2">
    <name type="scientific">Saccharomyces arboricola (strain H-6 / AS 2.3317 / CBS 10644)</name>
    <name type="common">Yeast</name>
    <dbReference type="NCBI Taxonomy" id="1160507"/>
    <lineage>
        <taxon>Eukaryota</taxon>
        <taxon>Fungi</taxon>
        <taxon>Dikarya</taxon>
        <taxon>Ascomycota</taxon>
        <taxon>Saccharomycotina</taxon>
        <taxon>Saccharomycetes</taxon>
        <taxon>Saccharomycetales</taxon>
        <taxon>Saccharomycetaceae</taxon>
        <taxon>Saccharomyces</taxon>
    </lineage>
</organism>
<name>J8Q1W1_SACAR</name>